<evidence type="ECO:0000313" key="2">
    <source>
        <dbReference type="EMBL" id="TDQ81708.1"/>
    </source>
</evidence>
<keyword evidence="1" id="KW-0812">Transmembrane</keyword>
<comment type="caution">
    <text evidence="2">The sequence shown here is derived from an EMBL/GenBank/DDBJ whole genome shotgun (WGS) entry which is preliminary data.</text>
</comment>
<dbReference type="Proteomes" id="UP000295292">
    <property type="component" value="Unassembled WGS sequence"/>
</dbReference>
<evidence type="ECO:0000256" key="1">
    <source>
        <dbReference type="SAM" id="Phobius"/>
    </source>
</evidence>
<dbReference type="AlphaFoldDB" id="A0A4R6WQ18"/>
<accession>A0A4R6WQ18</accession>
<sequence length="93" mass="10723">MNKQTKINYFYSYHIVAYITLILALYGKTFVAEGFFLGIIQYLHLFLLIITLPINFISLALVFFGSASFFSITLIQGCFFVISLFIFKSLLKE</sequence>
<proteinExistence type="predicted"/>
<evidence type="ECO:0000313" key="3">
    <source>
        <dbReference type="Proteomes" id="UP000295292"/>
    </source>
</evidence>
<name>A0A4R6WQ18_9SPHI</name>
<feature type="transmembrane region" description="Helical" evidence="1">
    <location>
        <begin position="69"/>
        <end position="87"/>
    </location>
</feature>
<gene>
    <name evidence="2" type="ORF">CLV99_0236</name>
</gene>
<feature type="transmembrane region" description="Helical" evidence="1">
    <location>
        <begin position="43"/>
        <end position="63"/>
    </location>
</feature>
<keyword evidence="1" id="KW-0472">Membrane</keyword>
<protein>
    <submittedName>
        <fullName evidence="2">Uncharacterized protein</fullName>
    </submittedName>
</protein>
<dbReference type="EMBL" id="SNYV01000003">
    <property type="protein sequence ID" value="TDQ81708.1"/>
    <property type="molecule type" value="Genomic_DNA"/>
</dbReference>
<feature type="transmembrane region" description="Helical" evidence="1">
    <location>
        <begin position="12"/>
        <end position="31"/>
    </location>
</feature>
<keyword evidence="1" id="KW-1133">Transmembrane helix</keyword>
<organism evidence="2 3">
    <name type="scientific">Sphingobacterium yanglingense</name>
    <dbReference type="NCBI Taxonomy" id="1437280"/>
    <lineage>
        <taxon>Bacteria</taxon>
        <taxon>Pseudomonadati</taxon>
        <taxon>Bacteroidota</taxon>
        <taxon>Sphingobacteriia</taxon>
        <taxon>Sphingobacteriales</taxon>
        <taxon>Sphingobacteriaceae</taxon>
        <taxon>Sphingobacterium</taxon>
    </lineage>
</organism>
<reference evidence="2 3" key="1">
    <citation type="submission" date="2019-03" db="EMBL/GenBank/DDBJ databases">
        <title>Genomic Encyclopedia of Archaeal and Bacterial Type Strains, Phase II (KMG-II): from individual species to whole genera.</title>
        <authorList>
            <person name="Goeker M."/>
        </authorList>
    </citation>
    <scope>NUCLEOTIDE SEQUENCE [LARGE SCALE GENOMIC DNA]</scope>
    <source>
        <strain evidence="2 3">DSM 28353</strain>
    </source>
</reference>
<keyword evidence="3" id="KW-1185">Reference proteome</keyword>